<dbReference type="PROSITE" id="PS00716">
    <property type="entry name" value="SIGMA70_2"/>
    <property type="match status" value="1"/>
</dbReference>
<dbReference type="InterPro" id="IPR013325">
    <property type="entry name" value="RNA_pol_sigma_r2"/>
</dbReference>
<evidence type="ECO:0000259" key="8">
    <source>
        <dbReference type="PROSITE" id="PS00716"/>
    </source>
</evidence>
<dbReference type="EMBL" id="BKZW01000001">
    <property type="protein sequence ID" value="GER85860.1"/>
    <property type="molecule type" value="Genomic_DNA"/>
</dbReference>
<sequence>MAIVNPVREDQRTMRTTQTTLDRFTQTLPSKRKVEIDDALPAVSNKRVAKPLNEIDLPLLDEEESANTLLEDDDTESVESIGGSTPRREGGITSTKSSSFSEDAFQSYLRDIRRHGLITHEEEIDLARRAAAGDTLARSTLIESNLRLVIAIARRYTSTGVPLIDLIQEGNMGLMRAAEKFDYQRGCHFGTYATWWIRQAVSRAAGEQSRMIHLPEHVSTRLRKVRRVAAQLSQENGLDPLPEEIAAACNITVNEVVDLLGVVEQPVSLDAPVDDEARYSLADTLEDSNTPAPADTASQHLLGEELHRALAFLTPRERAVITLRYGIGDGRSRTLLEVGKELGISRERVRQLEVVALMKLRGMSASISLRECV</sequence>
<keyword evidence="10" id="KW-1185">Reference proteome</keyword>
<dbReference type="GO" id="GO:0003677">
    <property type="term" value="F:DNA binding"/>
    <property type="evidence" value="ECO:0007669"/>
    <property type="project" value="UniProtKB-KW"/>
</dbReference>
<dbReference type="AlphaFoldDB" id="A0A5J4KHY6"/>
<dbReference type="InterPro" id="IPR009042">
    <property type="entry name" value="RNA_pol_sigma70_r1_2"/>
</dbReference>
<dbReference type="GO" id="GO:0006352">
    <property type="term" value="P:DNA-templated transcription initiation"/>
    <property type="evidence" value="ECO:0007669"/>
    <property type="project" value="InterPro"/>
</dbReference>
<keyword evidence="4 5" id="KW-0804">Transcription</keyword>
<dbReference type="SUPFAM" id="SSF88659">
    <property type="entry name" value="Sigma3 and sigma4 domains of RNA polymerase sigma factors"/>
    <property type="match status" value="2"/>
</dbReference>
<feature type="domain" description="RNA polymerase sigma-70" evidence="8">
    <location>
        <begin position="334"/>
        <end position="360"/>
    </location>
</feature>
<dbReference type="NCBIfam" id="TIGR02937">
    <property type="entry name" value="sigma70-ECF"/>
    <property type="match status" value="1"/>
</dbReference>
<dbReference type="Pfam" id="PF04545">
    <property type="entry name" value="Sigma70_r4"/>
    <property type="match status" value="1"/>
</dbReference>
<protein>
    <recommendedName>
        <fullName evidence="5">RNA polymerase sigma factor</fullName>
    </recommendedName>
</protein>
<gene>
    <name evidence="9" type="primary">sigA_1</name>
    <name evidence="9" type="ORF">KDW_00220</name>
</gene>
<feature type="domain" description="RNA polymerase sigma-70" evidence="7">
    <location>
        <begin position="165"/>
        <end position="178"/>
    </location>
</feature>
<evidence type="ECO:0000256" key="1">
    <source>
        <dbReference type="ARBA" id="ARBA00023015"/>
    </source>
</evidence>
<dbReference type="PROSITE" id="PS00715">
    <property type="entry name" value="SIGMA70_1"/>
    <property type="match status" value="1"/>
</dbReference>
<evidence type="ECO:0000259" key="7">
    <source>
        <dbReference type="PROSITE" id="PS00715"/>
    </source>
</evidence>
<feature type="compositionally biased region" description="Acidic residues" evidence="6">
    <location>
        <begin position="67"/>
        <end position="77"/>
    </location>
</feature>
<comment type="caution">
    <text evidence="9">The sequence shown here is derived from an EMBL/GenBank/DDBJ whole genome shotgun (WGS) entry which is preliminary data.</text>
</comment>
<keyword evidence="1 5" id="KW-0805">Transcription regulation</keyword>
<dbReference type="PANTHER" id="PTHR30603:SF47">
    <property type="entry name" value="RNA POLYMERASE SIGMA FACTOR SIGD, CHLOROPLASTIC"/>
    <property type="match status" value="1"/>
</dbReference>
<keyword evidence="2 5" id="KW-0731">Sigma factor</keyword>
<dbReference type="GO" id="GO:0016987">
    <property type="term" value="F:sigma factor activity"/>
    <property type="evidence" value="ECO:0007669"/>
    <property type="project" value="UniProtKB-KW"/>
</dbReference>
<dbReference type="Pfam" id="PF04542">
    <property type="entry name" value="Sigma70_r2"/>
    <property type="match status" value="1"/>
</dbReference>
<feature type="region of interest" description="Disordered" evidence="6">
    <location>
        <begin position="67"/>
        <end position="99"/>
    </location>
</feature>
<dbReference type="Gene3D" id="1.10.601.10">
    <property type="entry name" value="RNA Polymerase Primary Sigma Factor"/>
    <property type="match status" value="1"/>
</dbReference>
<dbReference type="InterPro" id="IPR013324">
    <property type="entry name" value="RNA_pol_sigma_r3/r4-like"/>
</dbReference>
<proteinExistence type="inferred from homology"/>
<dbReference type="Gene3D" id="1.10.10.10">
    <property type="entry name" value="Winged helix-like DNA-binding domain superfamily/Winged helix DNA-binding domain"/>
    <property type="match status" value="2"/>
</dbReference>
<dbReference type="PRINTS" id="PR00046">
    <property type="entry name" value="SIGMA70FCT"/>
</dbReference>
<dbReference type="InterPro" id="IPR007624">
    <property type="entry name" value="RNA_pol_sigma70_r3"/>
</dbReference>
<dbReference type="Pfam" id="PF04539">
    <property type="entry name" value="Sigma70_r3"/>
    <property type="match status" value="1"/>
</dbReference>
<comment type="function">
    <text evidence="5">Sigma factors are initiation factors that promote the attachment of RNA polymerase to specific initiation sites and are then released.</text>
</comment>
<evidence type="ECO:0000256" key="3">
    <source>
        <dbReference type="ARBA" id="ARBA00023125"/>
    </source>
</evidence>
<evidence type="ECO:0000256" key="5">
    <source>
        <dbReference type="RuleBase" id="RU362124"/>
    </source>
</evidence>
<dbReference type="Pfam" id="PF00140">
    <property type="entry name" value="Sigma70_r1_2"/>
    <property type="match status" value="1"/>
</dbReference>
<dbReference type="RefSeq" id="WP_151754084.1">
    <property type="nucleotide sequence ID" value="NZ_BKZW01000001.1"/>
</dbReference>
<evidence type="ECO:0000256" key="6">
    <source>
        <dbReference type="SAM" id="MobiDB-lite"/>
    </source>
</evidence>
<reference evidence="9 10" key="1">
    <citation type="submission" date="2019-10" db="EMBL/GenBank/DDBJ databases">
        <title>Dictyobacter vulcani sp. nov., within the class Ktedonobacteria, isolated from soil of volcanic Mt. Zao.</title>
        <authorList>
            <person name="Zheng Y."/>
            <person name="Wang C.M."/>
            <person name="Sakai Y."/>
            <person name="Abe K."/>
            <person name="Yokota A."/>
            <person name="Yabe S."/>
        </authorList>
    </citation>
    <scope>NUCLEOTIDE SEQUENCE [LARGE SCALE GENOMIC DNA]</scope>
    <source>
        <strain evidence="9 10">W12</strain>
    </source>
</reference>
<dbReference type="SUPFAM" id="SSF88946">
    <property type="entry name" value="Sigma2 domain of RNA polymerase sigma factors"/>
    <property type="match status" value="1"/>
</dbReference>
<comment type="similarity">
    <text evidence="5">Belongs to the sigma-70 factor family.</text>
</comment>
<evidence type="ECO:0000313" key="9">
    <source>
        <dbReference type="EMBL" id="GER85860.1"/>
    </source>
</evidence>
<dbReference type="InterPro" id="IPR036388">
    <property type="entry name" value="WH-like_DNA-bd_sf"/>
</dbReference>
<dbReference type="InterPro" id="IPR014284">
    <property type="entry name" value="RNA_pol_sigma-70_dom"/>
</dbReference>
<dbReference type="InterPro" id="IPR007627">
    <property type="entry name" value="RNA_pol_sigma70_r2"/>
</dbReference>
<keyword evidence="3 5" id="KW-0238">DNA-binding</keyword>
<dbReference type="PANTHER" id="PTHR30603">
    <property type="entry name" value="RNA POLYMERASE SIGMA FACTOR RPO"/>
    <property type="match status" value="1"/>
</dbReference>
<dbReference type="InterPro" id="IPR000943">
    <property type="entry name" value="RNA_pol_sigma70"/>
</dbReference>
<dbReference type="InterPro" id="IPR007630">
    <property type="entry name" value="RNA_pol_sigma70_r4"/>
</dbReference>
<dbReference type="InterPro" id="IPR050239">
    <property type="entry name" value="Sigma-70_RNA_pol_init_factors"/>
</dbReference>
<organism evidence="9 10">
    <name type="scientific">Dictyobacter vulcani</name>
    <dbReference type="NCBI Taxonomy" id="2607529"/>
    <lineage>
        <taxon>Bacteria</taxon>
        <taxon>Bacillati</taxon>
        <taxon>Chloroflexota</taxon>
        <taxon>Ktedonobacteria</taxon>
        <taxon>Ktedonobacterales</taxon>
        <taxon>Dictyobacteraceae</taxon>
        <taxon>Dictyobacter</taxon>
    </lineage>
</organism>
<evidence type="ECO:0000256" key="4">
    <source>
        <dbReference type="ARBA" id="ARBA00023163"/>
    </source>
</evidence>
<name>A0A5J4KHY6_9CHLR</name>
<dbReference type="CDD" id="cd06171">
    <property type="entry name" value="Sigma70_r4"/>
    <property type="match status" value="1"/>
</dbReference>
<dbReference type="Proteomes" id="UP000326912">
    <property type="component" value="Unassembled WGS sequence"/>
</dbReference>
<evidence type="ECO:0000313" key="10">
    <source>
        <dbReference type="Proteomes" id="UP000326912"/>
    </source>
</evidence>
<evidence type="ECO:0000256" key="2">
    <source>
        <dbReference type="ARBA" id="ARBA00023082"/>
    </source>
</evidence>
<accession>A0A5J4KHY6</accession>